<evidence type="ECO:0000256" key="12">
    <source>
        <dbReference type="PROSITE-ProRule" id="PRU00103"/>
    </source>
</evidence>
<feature type="region of interest" description="Disordered" evidence="13">
    <location>
        <begin position="553"/>
        <end position="606"/>
    </location>
</feature>
<comment type="cofactor">
    <cofactor evidence="1">
        <name>Mn(2+)</name>
        <dbReference type="ChEBI" id="CHEBI:29035"/>
    </cofactor>
</comment>
<dbReference type="FunFam" id="3.90.79.10:FF:000003">
    <property type="entry name" value="M7GpppN-mRNA hydrolase isoform 2"/>
    <property type="match status" value="1"/>
</dbReference>
<dbReference type="GO" id="GO:0030145">
    <property type="term" value="F:manganese ion binding"/>
    <property type="evidence" value="ECO:0007669"/>
    <property type="project" value="InterPro"/>
</dbReference>
<comment type="catalytic activity">
    <reaction evidence="10">
        <text>a 5'-end (N(7)-methyl 5'-triphosphoguanosine)-ribonucleoside in mRNA + H2O = N(7)-methyl-GDP + a 5'-end phospho-ribonucleoside in mRNA + 2 H(+)</text>
        <dbReference type="Rhea" id="RHEA:67484"/>
        <dbReference type="Rhea" id="RHEA-COMP:15692"/>
        <dbReference type="Rhea" id="RHEA-COMP:17167"/>
        <dbReference type="ChEBI" id="CHEBI:15377"/>
        <dbReference type="ChEBI" id="CHEBI:15378"/>
        <dbReference type="ChEBI" id="CHEBI:63714"/>
        <dbReference type="ChEBI" id="CHEBI:138282"/>
        <dbReference type="ChEBI" id="CHEBI:156461"/>
        <dbReference type="EC" id="3.6.1.62"/>
    </reaction>
    <physiologicalReaction direction="left-to-right" evidence="10">
        <dbReference type="Rhea" id="RHEA:67485"/>
    </physiologicalReaction>
</comment>
<dbReference type="GO" id="GO:0003723">
    <property type="term" value="F:RNA binding"/>
    <property type="evidence" value="ECO:0007669"/>
    <property type="project" value="UniProtKB-KW"/>
</dbReference>
<dbReference type="InterPro" id="IPR020084">
    <property type="entry name" value="NUDIX_hydrolase_CS"/>
</dbReference>
<dbReference type="InterPro" id="IPR015797">
    <property type="entry name" value="NUDIX_hydrolase-like_dom_sf"/>
</dbReference>
<dbReference type="InterPro" id="IPR016024">
    <property type="entry name" value="ARM-type_fold"/>
</dbReference>
<dbReference type="GO" id="GO:0055037">
    <property type="term" value="C:recycling endosome"/>
    <property type="evidence" value="ECO:0007669"/>
    <property type="project" value="TreeGrafter"/>
</dbReference>
<dbReference type="PROSITE" id="PS00893">
    <property type="entry name" value="NUDIX_BOX"/>
    <property type="match status" value="1"/>
</dbReference>
<keyword evidence="5" id="KW-0479">Metal-binding</keyword>
<evidence type="ECO:0000256" key="1">
    <source>
        <dbReference type="ARBA" id="ARBA00001936"/>
    </source>
</evidence>
<dbReference type="GO" id="GO:0005802">
    <property type="term" value="C:trans-Golgi network"/>
    <property type="evidence" value="ECO:0007669"/>
    <property type="project" value="InterPro"/>
</dbReference>
<evidence type="ECO:0000259" key="14">
    <source>
        <dbReference type="PROSITE" id="PS51462"/>
    </source>
</evidence>
<dbReference type="Proteomes" id="UP000678499">
    <property type="component" value="Unassembled WGS sequence"/>
</dbReference>
<dbReference type="CDD" id="cd03672">
    <property type="entry name" value="NUDIX_Dcp2p_Nudt20"/>
    <property type="match status" value="1"/>
</dbReference>
<accession>A0A7R9GBW4</accession>
<evidence type="ECO:0000256" key="10">
    <source>
        <dbReference type="ARBA" id="ARBA00047661"/>
    </source>
</evidence>
<dbReference type="Gene3D" id="1.10.10.1050">
    <property type="entry name" value="Dcp2, box A domain"/>
    <property type="match status" value="1"/>
</dbReference>
<dbReference type="InterPro" id="IPR040362">
    <property type="entry name" value="RELCH"/>
</dbReference>
<evidence type="ECO:0000256" key="7">
    <source>
        <dbReference type="ARBA" id="ARBA00022801"/>
    </source>
</evidence>
<keyword evidence="6" id="KW-0677">Repeat</keyword>
<evidence type="ECO:0000256" key="13">
    <source>
        <dbReference type="SAM" id="MobiDB-lite"/>
    </source>
</evidence>
<dbReference type="InterPro" id="IPR044099">
    <property type="entry name" value="Dcp2_NUDIX"/>
</dbReference>
<dbReference type="PANTHER" id="PTHR32059:SF0">
    <property type="entry name" value="RAB11-BINDING PROTEIN RELCH"/>
    <property type="match status" value="1"/>
</dbReference>
<feature type="domain" description="Nudix hydrolase" evidence="14">
    <location>
        <begin position="138"/>
        <end position="271"/>
    </location>
</feature>
<dbReference type="SUPFAM" id="SSF140586">
    <property type="entry name" value="Dcp2 domain-like"/>
    <property type="match status" value="1"/>
</dbReference>
<evidence type="ECO:0000256" key="11">
    <source>
        <dbReference type="ARBA" id="ARBA00078183"/>
    </source>
</evidence>
<evidence type="ECO:0000313" key="16">
    <source>
        <dbReference type="Proteomes" id="UP000678499"/>
    </source>
</evidence>
<gene>
    <name evidence="15" type="ORF">NMOB1V02_LOCUS3044</name>
</gene>
<comment type="subcellular location">
    <subcellularLocation>
        <location evidence="2">Cytoplasm</location>
    </subcellularLocation>
</comment>
<feature type="region of interest" description="Disordered" evidence="13">
    <location>
        <begin position="1530"/>
        <end position="1563"/>
    </location>
</feature>
<feature type="compositionally biased region" description="Low complexity" evidence="13">
    <location>
        <begin position="1436"/>
        <end position="1446"/>
    </location>
</feature>
<dbReference type="PROSITE" id="PS51462">
    <property type="entry name" value="NUDIX"/>
    <property type="match status" value="1"/>
</dbReference>
<evidence type="ECO:0000256" key="8">
    <source>
        <dbReference type="ARBA" id="ARBA00022884"/>
    </source>
</evidence>
<feature type="repeat" description="HEAT" evidence="12">
    <location>
        <begin position="1160"/>
        <end position="1198"/>
    </location>
</feature>
<dbReference type="Pfam" id="PF00293">
    <property type="entry name" value="NUDIX"/>
    <property type="match status" value="1"/>
</dbReference>
<dbReference type="InterPro" id="IPR000357">
    <property type="entry name" value="HEAT"/>
</dbReference>
<dbReference type="SUPFAM" id="SSF55811">
    <property type="entry name" value="Nudix"/>
    <property type="match status" value="1"/>
</dbReference>
<evidence type="ECO:0000256" key="2">
    <source>
        <dbReference type="ARBA" id="ARBA00004496"/>
    </source>
</evidence>
<proteinExistence type="inferred from homology"/>
<evidence type="ECO:0000313" key="15">
    <source>
        <dbReference type="EMBL" id="CAD7275245.1"/>
    </source>
</evidence>
<keyword evidence="7" id="KW-0378">Hydrolase</keyword>
<dbReference type="InterPro" id="IPR011989">
    <property type="entry name" value="ARM-like"/>
</dbReference>
<dbReference type="GO" id="GO:0000184">
    <property type="term" value="P:nuclear-transcribed mRNA catabolic process, nonsense-mediated decay"/>
    <property type="evidence" value="ECO:0007669"/>
    <property type="project" value="InterPro"/>
</dbReference>
<dbReference type="PROSITE" id="PS50077">
    <property type="entry name" value="HEAT_REPEAT"/>
    <property type="match status" value="2"/>
</dbReference>
<feature type="compositionally biased region" description="Low complexity" evidence="13">
    <location>
        <begin position="1550"/>
        <end position="1562"/>
    </location>
</feature>
<sequence length="1583" mass="174463">MLKVKNKVIKSRLVTASEVKIRPNQSTRPNESNSEVGIVQQTPSSNHFLPRAALDDVCSRFVLNIPEAWQSDLNRVLFQIEAGHWFYLDHILKEAESAGMRPCSLKEFARHIFHHVPFLQAKCHEVDEVFSDWQNYKSRVPTFGAVLLDEAMDNVLLVRGVKPGSSWSFPRGKINEKEDEVACAAREVYEETGFNVSDMISRDEFIEGSSPDGFRFGSRLFIARGVPMDFSFGPRTVGEIGKLQWFRVDELPTHKKLVTEQSANFYLIFPFVRNLRNYVRDKKKKASVQNNNDDKTSIGVKLDLAYILGPSWHPNPEKRRRNLEVLAANVIKCFSNQVACVMRGTHASVMDATAVAEKLLQENYLLTALEFHAELLERGRELKVLREFFANPTNFELAAGTLEQSDSRSSFSIQRSGSQATLDSFDGIRIHDTDAAVNDRIAVLEFELRKAREVIASLQKDASELVTPRSDDASPLSTTTATLTTTMNALCPWEIRVLNSLVNAYLNAHGHKLASLAFAETAEMATEAERGRIRSQSLVSLLRVTGKVPNVDAATQTDDEDNAAVVRDSGGNDGGCGGDVVDNLSEEEEPQFSVEPRSTSSPIEPPFIEKTPKSLPCVDLRKKCLSRCFQEELVKSCVPEALVERVLGALTSSDPVCEQTELREGSKVVHILAESLPLVVPNVLLAKRQELIPLLLCGINFHEDHQVRDQLLHLLFNLIKRPDVAQRNQILLGFVELAKSCDAVRIEAEVLPQCWEQIHHKYPERRLLVAECCGVLAAFVPPGMRNSLMLSMVMQLIEDRDECVRDIAFRSLAFIVALMGDASKYLLISEAVCMGLLDVSKRVTTACRNVLLPTFAAWAGQVNQLHSHLAHTFMGSVEAALRIGDEALMEKLMQDVDRLKVCVPFLFVRCCAQASKSSEEDQEDDFVNIVNSDYKDGRLCDLATIIGRDPVLQRAVKDFYKSTKTPDFFVSFSSEVLSWSANILAPFLTDTALKLDSKWEEACDTLIDLTAEVCFLFGSDFTDFAVKPEFLRIISFDGGFEEPVKLANLAFKGVCLPVYLVGVLLVNSSVEAKKEVRRWLEKAVVVCGTGEVESRSLDVISKCFELVAKRCPGATQVLVDCVWALVTHPNPGVRSATGAVLPAAVGHLASMDNSDFGAKILPALVTLVNDHDPRVKCAVLPAFGSILENCMNRDILDKIYVQFHNLKDTPLTSDEIESYVDIALIETFGKSCVTAEPKFRDDVVLPWLIAQAVQNNGCADQRRRRQVALALAGAFSAIACCFLTDSVVANVLLPGIKRVKCAVLPAFGSILENCMNRDILDKIYVQFHNLKDTPLTSDEIESYVDIALIETFGKSCVTAEPKFRDDVVLPWLIAQAVQNNGCADQASSSVHRDRDRPRKRRGISSSWLSGAFAPKFASGSPSRTRETEKASSPVTGSSPSLLSGHSPSAMLSKLSVPKAQALSSLFRKKCLMTDAEAVAPECLDNLIELRKEFETKTSRLSAANGPGSNVSSPSGGISSSWLSGAFAPKFASGSPSRTRETEKASSPVTGSSPSLLSGHSPSAMLSKLSVPKAQALSSLFRKK</sequence>
<dbReference type="PANTHER" id="PTHR32059">
    <property type="entry name" value="RAB11-BINDING PROTEIN RELCH"/>
    <property type="match status" value="1"/>
</dbReference>
<dbReference type="GO" id="GO:0000290">
    <property type="term" value="P:deadenylation-dependent decapping of nuclear-transcribed mRNA"/>
    <property type="evidence" value="ECO:0007669"/>
    <property type="project" value="InterPro"/>
</dbReference>
<dbReference type="Pfam" id="PF02985">
    <property type="entry name" value="HEAT"/>
    <property type="match status" value="1"/>
</dbReference>
<dbReference type="Gene3D" id="3.90.79.10">
    <property type="entry name" value="Nucleoside Triphosphate Pyrophosphohydrolase"/>
    <property type="match status" value="1"/>
</dbReference>
<dbReference type="InterPro" id="IPR000086">
    <property type="entry name" value="NUDIX_hydrolase_dom"/>
</dbReference>
<keyword evidence="4" id="KW-0963">Cytoplasm</keyword>
<dbReference type="SUPFAM" id="SSF48371">
    <property type="entry name" value="ARM repeat"/>
    <property type="match status" value="1"/>
</dbReference>
<dbReference type="EMBL" id="CAJPEX010000380">
    <property type="protein sequence ID" value="CAG0915397.1"/>
    <property type="molecule type" value="Genomic_DNA"/>
</dbReference>
<dbReference type="SMART" id="SM01125">
    <property type="entry name" value="DCP2"/>
    <property type="match status" value="1"/>
</dbReference>
<dbReference type="OrthoDB" id="18996at2759"/>
<dbReference type="GO" id="GO:0032367">
    <property type="term" value="P:intracellular cholesterol transport"/>
    <property type="evidence" value="ECO:0007669"/>
    <property type="project" value="InterPro"/>
</dbReference>
<dbReference type="InterPro" id="IPR021133">
    <property type="entry name" value="HEAT_type_2"/>
</dbReference>
<evidence type="ECO:0000256" key="3">
    <source>
        <dbReference type="ARBA" id="ARBA00005279"/>
    </source>
</evidence>
<dbReference type="InterPro" id="IPR007722">
    <property type="entry name" value="DCP2_BoxA"/>
</dbReference>
<keyword evidence="8" id="KW-0694">RNA-binding</keyword>
<dbReference type="GO" id="GO:0140933">
    <property type="term" value="F:5'-(N(7)-methylguanosine 5'-triphospho)-[mRNA] hydrolase activity"/>
    <property type="evidence" value="ECO:0007669"/>
    <property type="project" value="UniProtKB-EC"/>
</dbReference>
<evidence type="ECO:0000256" key="4">
    <source>
        <dbReference type="ARBA" id="ARBA00022490"/>
    </source>
</evidence>
<organism evidence="15">
    <name type="scientific">Notodromas monacha</name>
    <dbReference type="NCBI Taxonomy" id="399045"/>
    <lineage>
        <taxon>Eukaryota</taxon>
        <taxon>Metazoa</taxon>
        <taxon>Ecdysozoa</taxon>
        <taxon>Arthropoda</taxon>
        <taxon>Crustacea</taxon>
        <taxon>Oligostraca</taxon>
        <taxon>Ostracoda</taxon>
        <taxon>Podocopa</taxon>
        <taxon>Podocopida</taxon>
        <taxon>Cypridocopina</taxon>
        <taxon>Cypridoidea</taxon>
        <taxon>Cyprididae</taxon>
        <taxon>Notodromas</taxon>
    </lineage>
</organism>
<evidence type="ECO:0000256" key="9">
    <source>
        <dbReference type="ARBA" id="ARBA00023211"/>
    </source>
</evidence>
<name>A0A7R9GBW4_9CRUS</name>
<dbReference type="InterPro" id="IPR036189">
    <property type="entry name" value="DCP2_BoxA_sf"/>
</dbReference>
<dbReference type="EMBL" id="OA882417">
    <property type="protein sequence ID" value="CAD7275245.1"/>
    <property type="molecule type" value="Genomic_DNA"/>
</dbReference>
<evidence type="ECO:0000256" key="5">
    <source>
        <dbReference type="ARBA" id="ARBA00022723"/>
    </source>
</evidence>
<dbReference type="Pfam" id="PF05026">
    <property type="entry name" value="DCP2"/>
    <property type="match status" value="1"/>
</dbReference>
<protein>
    <recommendedName>
        <fullName evidence="11">mRNA-decapping enzyme 2</fullName>
    </recommendedName>
</protein>
<dbReference type="Gene3D" id="1.25.10.10">
    <property type="entry name" value="Leucine-rich Repeat Variant"/>
    <property type="match status" value="2"/>
</dbReference>
<comment type="similarity">
    <text evidence="3">Belongs to the Nudix hydrolase family. DCP2 subfamily.</text>
</comment>
<feature type="repeat" description="HEAT" evidence="12">
    <location>
        <begin position="789"/>
        <end position="823"/>
    </location>
</feature>
<evidence type="ECO:0000256" key="6">
    <source>
        <dbReference type="ARBA" id="ARBA00022737"/>
    </source>
</evidence>
<keyword evidence="16" id="KW-1185">Reference proteome</keyword>
<feature type="region of interest" description="Disordered" evidence="13">
    <location>
        <begin position="1414"/>
        <end position="1446"/>
    </location>
</feature>
<reference evidence="15" key="1">
    <citation type="submission" date="2020-11" db="EMBL/GenBank/DDBJ databases">
        <authorList>
            <person name="Tran Van P."/>
        </authorList>
    </citation>
    <scope>NUCLEOTIDE SEQUENCE</scope>
</reference>
<keyword evidence="9" id="KW-0464">Manganese</keyword>